<feature type="transmembrane region" description="Helical" evidence="2">
    <location>
        <begin position="203"/>
        <end position="223"/>
    </location>
</feature>
<dbReference type="GO" id="GO:0016020">
    <property type="term" value="C:membrane"/>
    <property type="evidence" value="ECO:0007669"/>
    <property type="project" value="InterPro"/>
</dbReference>
<feature type="compositionally biased region" description="Basic and acidic residues" evidence="1">
    <location>
        <begin position="11"/>
        <end position="23"/>
    </location>
</feature>
<keyword evidence="2" id="KW-0472">Membrane</keyword>
<dbReference type="PANTHER" id="PTHR38409:SF1">
    <property type="entry name" value="MITOCHONDRIAL ADAPTER PROTEIN MCP1"/>
    <property type="match status" value="1"/>
</dbReference>
<gene>
    <name evidence="4" type="ORF">PIIN_03448</name>
</gene>
<reference evidence="4 5" key="1">
    <citation type="journal article" date="2011" name="PLoS Pathog.">
        <title>Endophytic Life Strategies Decoded by Genome and Transcriptome Analyses of the Mutualistic Root Symbiont Piriformospora indica.</title>
        <authorList>
            <person name="Zuccaro A."/>
            <person name="Lahrmann U."/>
            <person name="Guldener U."/>
            <person name="Langen G."/>
            <person name="Pfiffi S."/>
            <person name="Biedenkopf D."/>
            <person name="Wong P."/>
            <person name="Samans B."/>
            <person name="Grimm C."/>
            <person name="Basiewicz M."/>
            <person name="Murat C."/>
            <person name="Martin F."/>
            <person name="Kogel K.H."/>
        </authorList>
    </citation>
    <scope>NUCLEOTIDE SEQUENCE [LARGE SCALE GENOMIC DNA]</scope>
    <source>
        <strain evidence="4 5">DSM 11827</strain>
    </source>
</reference>
<dbReference type="AlphaFoldDB" id="G4U2J6"/>
<proteinExistence type="predicted"/>
<name>G4U2J6_SERID</name>
<evidence type="ECO:0000256" key="2">
    <source>
        <dbReference type="SAM" id="Phobius"/>
    </source>
</evidence>
<keyword evidence="2" id="KW-0812">Transmembrane</keyword>
<dbReference type="PANTHER" id="PTHR38409">
    <property type="entry name" value="MDM10-COMPLEMENTING PROTEIN 1"/>
    <property type="match status" value="1"/>
</dbReference>
<dbReference type="SUPFAM" id="SSF81343">
    <property type="entry name" value="Fumarate reductase respiratory complex transmembrane subunits"/>
    <property type="match status" value="1"/>
</dbReference>
<dbReference type="Pfam" id="PF07950">
    <property type="entry name" value="MCP1_TM"/>
    <property type="match status" value="1"/>
</dbReference>
<dbReference type="Proteomes" id="UP000007148">
    <property type="component" value="Unassembled WGS sequence"/>
</dbReference>
<dbReference type="EMBL" id="CAFZ01001873">
    <property type="protein sequence ID" value="CCA77813.1"/>
    <property type="molecule type" value="Genomic_DNA"/>
</dbReference>
<feature type="transmembrane region" description="Helical" evidence="2">
    <location>
        <begin position="157"/>
        <end position="182"/>
    </location>
</feature>
<evidence type="ECO:0000313" key="4">
    <source>
        <dbReference type="EMBL" id="CCA77813.1"/>
    </source>
</evidence>
<feature type="region of interest" description="Disordered" evidence="1">
    <location>
        <begin position="1"/>
        <end position="26"/>
    </location>
</feature>
<keyword evidence="2" id="KW-1133">Transmembrane helix</keyword>
<dbReference type="InParanoid" id="G4U2J6"/>
<protein>
    <recommendedName>
        <fullName evidence="3">Mitochondrial adapter protein MCP1 transmembrane domain-containing protein</fullName>
    </recommendedName>
</protein>
<dbReference type="InterPro" id="IPR034804">
    <property type="entry name" value="SQR/QFR_C/D"/>
</dbReference>
<dbReference type="GO" id="GO:0055088">
    <property type="term" value="P:lipid homeostasis"/>
    <property type="evidence" value="ECO:0007669"/>
    <property type="project" value="InterPro"/>
</dbReference>
<dbReference type="OrthoDB" id="10259513at2759"/>
<dbReference type="eggNOG" id="ENOG502SBVX">
    <property type="taxonomic scope" value="Eukaryota"/>
</dbReference>
<feature type="transmembrane region" description="Helical" evidence="2">
    <location>
        <begin position="87"/>
        <end position="106"/>
    </location>
</feature>
<feature type="transmembrane region" description="Helical" evidence="2">
    <location>
        <begin position="43"/>
        <end position="67"/>
    </location>
</feature>
<dbReference type="InterPro" id="IPR012472">
    <property type="entry name" value="MCP1_TM"/>
</dbReference>
<feature type="compositionally biased region" description="Polar residues" evidence="1">
    <location>
        <begin position="1"/>
        <end position="10"/>
    </location>
</feature>
<dbReference type="InterPro" id="IPR039960">
    <property type="entry name" value="MCP1"/>
</dbReference>
<sequence>MPTSDGNTSKNRADEAHPEHKDSTATSPSKLLKYLTVAQRVSAPFITIFAGIHLAAPISAIFGGSAASNRLLLLGREYYQGPLTEPLLLFIPLGIHIGSSLARRALLGVPKRPSLVTLTGYAALLSVPFHIFIHRIIPSSPDPPISSYSPSELNFEFVKASLHAWPITSWLSYTGLVAIVALHGGEGGSIINRWLTGKPLNRTVRRTVAILATFATMYGLYVLSNEPLHLRGRNLSRVLDMHLFNRLYA</sequence>
<dbReference type="HOGENOM" id="CLU_086446_0_0_1"/>
<evidence type="ECO:0000259" key="3">
    <source>
        <dbReference type="Pfam" id="PF07950"/>
    </source>
</evidence>
<feature type="domain" description="Mitochondrial adapter protein MCP1 transmembrane" evidence="3">
    <location>
        <begin position="127"/>
        <end position="206"/>
    </location>
</feature>
<evidence type="ECO:0000256" key="1">
    <source>
        <dbReference type="SAM" id="MobiDB-lite"/>
    </source>
</evidence>
<evidence type="ECO:0000313" key="5">
    <source>
        <dbReference type="Proteomes" id="UP000007148"/>
    </source>
</evidence>
<feature type="transmembrane region" description="Helical" evidence="2">
    <location>
        <begin position="118"/>
        <end position="137"/>
    </location>
</feature>
<comment type="caution">
    <text evidence="4">The sequence shown here is derived from an EMBL/GenBank/DDBJ whole genome shotgun (WGS) entry which is preliminary data.</text>
</comment>
<accession>G4U2J6</accession>
<keyword evidence="5" id="KW-1185">Reference proteome</keyword>
<organism evidence="4 5">
    <name type="scientific">Serendipita indica (strain DSM 11827)</name>
    <name type="common">Root endophyte fungus</name>
    <name type="synonym">Piriformospora indica</name>
    <dbReference type="NCBI Taxonomy" id="1109443"/>
    <lineage>
        <taxon>Eukaryota</taxon>
        <taxon>Fungi</taxon>
        <taxon>Dikarya</taxon>
        <taxon>Basidiomycota</taxon>
        <taxon>Agaricomycotina</taxon>
        <taxon>Agaricomycetes</taxon>
        <taxon>Sebacinales</taxon>
        <taxon>Serendipitaceae</taxon>
        <taxon>Serendipita</taxon>
    </lineage>
</organism>